<dbReference type="AlphaFoldDB" id="A0A9D4UTP3"/>
<sequence length="77" mass="8893">MPVLYCDSQSAIQLARNPVYHSETKHVDVKYHFIREMLEDKQIQLVKVHTTENPADLLTKGLPSESFEHFRKQLGVG</sequence>
<evidence type="ECO:0000313" key="2">
    <source>
        <dbReference type="Proteomes" id="UP000886520"/>
    </source>
</evidence>
<dbReference type="OrthoDB" id="2551793at2759"/>
<dbReference type="EMBL" id="JABFUD020000011">
    <property type="protein sequence ID" value="KAI5073287.1"/>
    <property type="molecule type" value="Genomic_DNA"/>
</dbReference>
<dbReference type="CDD" id="cd09272">
    <property type="entry name" value="RNase_HI_RT_Ty1"/>
    <property type="match status" value="1"/>
</dbReference>
<gene>
    <name evidence="1" type="ORF">GOP47_0011300</name>
</gene>
<comment type="caution">
    <text evidence="1">The sequence shown here is derived from an EMBL/GenBank/DDBJ whole genome shotgun (WGS) entry which is preliminary data.</text>
</comment>
<protein>
    <recommendedName>
        <fullName evidence="3">Retrovirus-related Pol polyprotein from transposon TNT 1-94</fullName>
    </recommendedName>
</protein>
<accession>A0A9D4UTP3</accession>
<proteinExistence type="predicted"/>
<evidence type="ECO:0000313" key="1">
    <source>
        <dbReference type="EMBL" id="KAI5073287.1"/>
    </source>
</evidence>
<organism evidence="1 2">
    <name type="scientific">Adiantum capillus-veneris</name>
    <name type="common">Maidenhair fern</name>
    <dbReference type="NCBI Taxonomy" id="13818"/>
    <lineage>
        <taxon>Eukaryota</taxon>
        <taxon>Viridiplantae</taxon>
        <taxon>Streptophyta</taxon>
        <taxon>Embryophyta</taxon>
        <taxon>Tracheophyta</taxon>
        <taxon>Polypodiopsida</taxon>
        <taxon>Polypodiidae</taxon>
        <taxon>Polypodiales</taxon>
        <taxon>Pteridineae</taxon>
        <taxon>Pteridaceae</taxon>
        <taxon>Vittarioideae</taxon>
        <taxon>Adiantum</taxon>
    </lineage>
</organism>
<dbReference type="Proteomes" id="UP000886520">
    <property type="component" value="Chromosome 11"/>
</dbReference>
<name>A0A9D4UTP3_ADICA</name>
<keyword evidence="2" id="KW-1185">Reference proteome</keyword>
<evidence type="ECO:0008006" key="3">
    <source>
        <dbReference type="Google" id="ProtNLM"/>
    </source>
</evidence>
<reference evidence="1" key="1">
    <citation type="submission" date="2021-01" db="EMBL/GenBank/DDBJ databases">
        <title>Adiantum capillus-veneris genome.</title>
        <authorList>
            <person name="Fang Y."/>
            <person name="Liao Q."/>
        </authorList>
    </citation>
    <scope>NUCLEOTIDE SEQUENCE</scope>
    <source>
        <strain evidence="1">H3</strain>
        <tissue evidence="1">Leaf</tissue>
    </source>
</reference>